<proteinExistence type="predicted"/>
<protein>
    <recommendedName>
        <fullName evidence="4">Reverse transcriptase domain-containing protein</fullName>
    </recommendedName>
</protein>
<accession>A0A8H3WYF4</accession>
<sequence length="121" mass="14180">MKPILSWARSQGIRLIIYLDDILLLACSESESIKQTRTLFQFLELRVQDQYNKIQSSTITTSRISQLQNQYKNNEPKPSKAKSQQPKEGVYRNLEKTFTTYKRISHGYRKTLSHYGRSFSS</sequence>
<dbReference type="AlphaFoldDB" id="A0A8H3WYF4"/>
<name>A0A8H3WYF4_GIGMA</name>
<evidence type="ECO:0000313" key="3">
    <source>
        <dbReference type="Proteomes" id="UP000439903"/>
    </source>
</evidence>
<organism evidence="2 3">
    <name type="scientific">Gigaspora margarita</name>
    <dbReference type="NCBI Taxonomy" id="4874"/>
    <lineage>
        <taxon>Eukaryota</taxon>
        <taxon>Fungi</taxon>
        <taxon>Fungi incertae sedis</taxon>
        <taxon>Mucoromycota</taxon>
        <taxon>Glomeromycotina</taxon>
        <taxon>Glomeromycetes</taxon>
        <taxon>Diversisporales</taxon>
        <taxon>Gigasporaceae</taxon>
        <taxon>Gigaspora</taxon>
    </lineage>
</organism>
<dbReference type="EMBL" id="WTPW01002716">
    <property type="protein sequence ID" value="KAF0369750.1"/>
    <property type="molecule type" value="Genomic_DNA"/>
</dbReference>
<evidence type="ECO:0000256" key="1">
    <source>
        <dbReference type="SAM" id="MobiDB-lite"/>
    </source>
</evidence>
<comment type="caution">
    <text evidence="2">The sequence shown here is derived from an EMBL/GenBank/DDBJ whole genome shotgun (WGS) entry which is preliminary data.</text>
</comment>
<keyword evidence="3" id="KW-1185">Reference proteome</keyword>
<reference evidence="2 3" key="1">
    <citation type="journal article" date="2019" name="Environ. Microbiol.">
        <title>At the nexus of three kingdoms: the genome of the mycorrhizal fungus Gigaspora margarita provides insights into plant, endobacterial and fungal interactions.</title>
        <authorList>
            <person name="Venice F."/>
            <person name="Ghignone S."/>
            <person name="Salvioli di Fossalunga A."/>
            <person name="Amselem J."/>
            <person name="Novero M."/>
            <person name="Xianan X."/>
            <person name="Sedzielewska Toro K."/>
            <person name="Morin E."/>
            <person name="Lipzen A."/>
            <person name="Grigoriev I.V."/>
            <person name="Henrissat B."/>
            <person name="Martin F.M."/>
            <person name="Bonfante P."/>
        </authorList>
    </citation>
    <scope>NUCLEOTIDE SEQUENCE [LARGE SCALE GENOMIC DNA]</scope>
    <source>
        <strain evidence="2 3">BEG34</strain>
    </source>
</reference>
<evidence type="ECO:0000313" key="2">
    <source>
        <dbReference type="EMBL" id="KAF0369750.1"/>
    </source>
</evidence>
<feature type="region of interest" description="Disordered" evidence="1">
    <location>
        <begin position="69"/>
        <end position="89"/>
    </location>
</feature>
<evidence type="ECO:0008006" key="4">
    <source>
        <dbReference type="Google" id="ProtNLM"/>
    </source>
</evidence>
<gene>
    <name evidence="2" type="ORF">F8M41_013403</name>
</gene>
<dbReference type="Proteomes" id="UP000439903">
    <property type="component" value="Unassembled WGS sequence"/>
</dbReference>